<name>A0A6A4R3J9_LUPAL</name>
<gene>
    <name evidence="2" type="ORF">Lalb_Chr01g0015411</name>
</gene>
<feature type="region of interest" description="Disordered" evidence="1">
    <location>
        <begin position="1"/>
        <end position="49"/>
    </location>
</feature>
<sequence length="49" mass="5439">MIKKQKNINKQKMGGVTCLLPHSRGGSGGRRQQRRRFSGASFTSIPPLQ</sequence>
<evidence type="ECO:0000313" key="3">
    <source>
        <dbReference type="Proteomes" id="UP000447434"/>
    </source>
</evidence>
<accession>A0A6A4R3J9</accession>
<dbReference type="Proteomes" id="UP000447434">
    <property type="component" value="Chromosome 1"/>
</dbReference>
<dbReference type="EMBL" id="WOCE01000001">
    <property type="protein sequence ID" value="KAE9621495.1"/>
    <property type="molecule type" value="Genomic_DNA"/>
</dbReference>
<evidence type="ECO:0000313" key="2">
    <source>
        <dbReference type="EMBL" id="KAE9621495.1"/>
    </source>
</evidence>
<comment type="caution">
    <text evidence="2">The sequence shown here is derived from an EMBL/GenBank/DDBJ whole genome shotgun (WGS) entry which is preliminary data.</text>
</comment>
<reference evidence="3" key="1">
    <citation type="journal article" date="2020" name="Nat. Commun.">
        <title>Genome sequence of the cluster root forming white lupin.</title>
        <authorList>
            <person name="Hufnagel B."/>
            <person name="Marques A."/>
            <person name="Soriano A."/>
            <person name="Marques L."/>
            <person name="Divol F."/>
            <person name="Doumas P."/>
            <person name="Sallet E."/>
            <person name="Mancinotti D."/>
            <person name="Carrere S."/>
            <person name="Marande W."/>
            <person name="Arribat S."/>
            <person name="Keller J."/>
            <person name="Huneau C."/>
            <person name="Blein T."/>
            <person name="Aime D."/>
            <person name="Laguerre M."/>
            <person name="Taylor J."/>
            <person name="Schubert V."/>
            <person name="Nelson M."/>
            <person name="Geu-Flores F."/>
            <person name="Crespi M."/>
            <person name="Gallardo-Guerrero K."/>
            <person name="Delaux P.-M."/>
            <person name="Salse J."/>
            <person name="Berges H."/>
            <person name="Guyot R."/>
            <person name="Gouzy J."/>
            <person name="Peret B."/>
        </authorList>
    </citation>
    <scope>NUCLEOTIDE SEQUENCE [LARGE SCALE GENOMIC DNA]</scope>
    <source>
        <strain evidence="3">cv. Amiga</strain>
    </source>
</reference>
<evidence type="ECO:0000256" key="1">
    <source>
        <dbReference type="SAM" id="MobiDB-lite"/>
    </source>
</evidence>
<keyword evidence="3" id="KW-1185">Reference proteome</keyword>
<protein>
    <submittedName>
        <fullName evidence="2">Uncharacterized protein</fullName>
    </submittedName>
</protein>
<dbReference type="AlphaFoldDB" id="A0A6A4R3J9"/>
<proteinExistence type="predicted"/>
<organism evidence="2 3">
    <name type="scientific">Lupinus albus</name>
    <name type="common">White lupine</name>
    <name type="synonym">Lupinus termis</name>
    <dbReference type="NCBI Taxonomy" id="3870"/>
    <lineage>
        <taxon>Eukaryota</taxon>
        <taxon>Viridiplantae</taxon>
        <taxon>Streptophyta</taxon>
        <taxon>Embryophyta</taxon>
        <taxon>Tracheophyta</taxon>
        <taxon>Spermatophyta</taxon>
        <taxon>Magnoliopsida</taxon>
        <taxon>eudicotyledons</taxon>
        <taxon>Gunneridae</taxon>
        <taxon>Pentapetalae</taxon>
        <taxon>rosids</taxon>
        <taxon>fabids</taxon>
        <taxon>Fabales</taxon>
        <taxon>Fabaceae</taxon>
        <taxon>Papilionoideae</taxon>
        <taxon>50 kb inversion clade</taxon>
        <taxon>genistoids sensu lato</taxon>
        <taxon>core genistoids</taxon>
        <taxon>Genisteae</taxon>
        <taxon>Lupinus</taxon>
    </lineage>
</organism>